<dbReference type="OrthoDB" id="978360at2"/>
<dbReference type="EMBL" id="FONY01000027">
    <property type="protein sequence ID" value="SFF34898.1"/>
    <property type="molecule type" value="Genomic_DNA"/>
</dbReference>
<dbReference type="PANTHER" id="PTHR32097:SF17">
    <property type="entry name" value="CAMP-BINDING PROTEIN 1-RELATED"/>
    <property type="match status" value="1"/>
</dbReference>
<protein>
    <submittedName>
        <fullName evidence="3">Tellurium resistance protein TerZ</fullName>
    </submittedName>
</protein>
<dbReference type="Proteomes" id="UP000199513">
    <property type="component" value="Unassembled WGS sequence"/>
</dbReference>
<dbReference type="AlphaFoldDB" id="A0A1I2HZM6"/>
<proteinExistence type="predicted"/>
<accession>A0A1I2HZM6</accession>
<dbReference type="InterPro" id="IPR051324">
    <property type="entry name" value="Stress/Tellurium_Resist"/>
</dbReference>
<dbReference type="InterPro" id="IPR003325">
    <property type="entry name" value="TerD"/>
</dbReference>
<dbReference type="RefSeq" id="WP_091548042.1">
    <property type="nucleotide sequence ID" value="NZ_FONY01000027.1"/>
</dbReference>
<dbReference type="GO" id="GO:0046690">
    <property type="term" value="P:response to tellurium ion"/>
    <property type="evidence" value="ECO:0007669"/>
    <property type="project" value="UniProtKB-KW"/>
</dbReference>
<keyword evidence="1" id="KW-0778">Tellurium resistance</keyword>
<dbReference type="CDD" id="cd06974">
    <property type="entry name" value="TerD_like"/>
    <property type="match status" value="1"/>
</dbReference>
<feature type="domain" description="TerD" evidence="2">
    <location>
        <begin position="8"/>
        <end position="192"/>
    </location>
</feature>
<evidence type="ECO:0000313" key="4">
    <source>
        <dbReference type="Proteomes" id="UP000199513"/>
    </source>
</evidence>
<reference evidence="3 4" key="1">
    <citation type="submission" date="2016-10" db="EMBL/GenBank/DDBJ databases">
        <authorList>
            <person name="de Groot N.N."/>
        </authorList>
    </citation>
    <scope>NUCLEOTIDE SEQUENCE [LARGE SCALE GENOMIC DNA]</scope>
    <source>
        <strain>GEY</strain>
        <strain evidence="4">DSM 9560</strain>
    </source>
</reference>
<evidence type="ECO:0000259" key="2">
    <source>
        <dbReference type="Pfam" id="PF02342"/>
    </source>
</evidence>
<dbReference type="Gene3D" id="2.60.60.30">
    <property type="entry name" value="sav2460 like domains"/>
    <property type="match status" value="1"/>
</dbReference>
<dbReference type="STRING" id="1003.SAMN04488541_102755"/>
<evidence type="ECO:0000313" key="3">
    <source>
        <dbReference type="EMBL" id="SFF34898.1"/>
    </source>
</evidence>
<evidence type="ECO:0000256" key="1">
    <source>
        <dbReference type="ARBA" id="ARBA00022686"/>
    </source>
</evidence>
<dbReference type="PANTHER" id="PTHR32097">
    <property type="entry name" value="CAMP-BINDING PROTEIN 1-RELATED"/>
    <property type="match status" value="1"/>
</dbReference>
<organism evidence="3 4">
    <name type="scientific">Thermoflexibacter ruber</name>
    <dbReference type="NCBI Taxonomy" id="1003"/>
    <lineage>
        <taxon>Bacteria</taxon>
        <taxon>Pseudomonadati</taxon>
        <taxon>Bacteroidota</taxon>
        <taxon>Cytophagia</taxon>
        <taxon>Cytophagales</taxon>
        <taxon>Thermoflexibacteraceae</taxon>
        <taxon>Thermoflexibacter</taxon>
    </lineage>
</organism>
<sequence length="208" mass="23459">MAETNTGVNLSKGSSISLVKQQKKLEEICVGINWGAIHKKYLISFFNETETVDLDASVSMFDEEGNMVDTVYYRKLISKDQSIRHSGDDRKGDLDKADDFDNEVIMVNLPKVSDDVKQIFFYINSFKGQDFEMIPYSKIRIFEGSPAHVVSVFATFNLSSEPNFAGKISMVMGKLVREGVGWKFVTIGEAIDARNIDETIKAIQEKYL</sequence>
<name>A0A1I2HZM6_9BACT</name>
<gene>
    <name evidence="3" type="ORF">SAMN04488541_102755</name>
</gene>
<keyword evidence="4" id="KW-1185">Reference proteome</keyword>
<dbReference type="Pfam" id="PF02342">
    <property type="entry name" value="TerD"/>
    <property type="match status" value="1"/>
</dbReference>